<gene>
    <name evidence="1" type="ORF">ACFQDO_09630</name>
</gene>
<reference evidence="2" key="1">
    <citation type="journal article" date="2019" name="Int. J. Syst. Evol. Microbiol.">
        <title>The Global Catalogue of Microorganisms (GCM) 10K type strain sequencing project: providing services to taxonomists for standard genome sequencing and annotation.</title>
        <authorList>
            <consortium name="The Broad Institute Genomics Platform"/>
            <consortium name="The Broad Institute Genome Sequencing Center for Infectious Disease"/>
            <person name="Wu L."/>
            <person name="Ma J."/>
        </authorList>
    </citation>
    <scope>NUCLEOTIDE SEQUENCE [LARGE SCALE GENOMIC DNA]</scope>
    <source>
        <strain evidence="2">KACC 14249</strain>
    </source>
</reference>
<dbReference type="EMBL" id="JBHSRD010000003">
    <property type="protein sequence ID" value="MFC6007388.1"/>
    <property type="molecule type" value="Genomic_DNA"/>
</dbReference>
<dbReference type="RefSeq" id="WP_345716188.1">
    <property type="nucleotide sequence ID" value="NZ_BAABFP010000004.1"/>
</dbReference>
<protein>
    <submittedName>
        <fullName evidence="1">Uncharacterized protein</fullName>
    </submittedName>
</protein>
<dbReference type="Proteomes" id="UP001596189">
    <property type="component" value="Unassembled WGS sequence"/>
</dbReference>
<sequence length="109" mass="12119">MTVVWRYRKPLALTLLSVLVCCLALRLVWVHDRTWEWRLQPRAIPEKIMVQQRSYTVGETLTTLPAGVHLVGHDPGGAELYAYETSGLPTGLYAKDGARIVSYGLLGGP</sequence>
<name>A0ABW1JF18_9ACTN</name>
<evidence type="ECO:0000313" key="1">
    <source>
        <dbReference type="EMBL" id="MFC6007388.1"/>
    </source>
</evidence>
<comment type="caution">
    <text evidence="1">The sequence shown here is derived from an EMBL/GenBank/DDBJ whole genome shotgun (WGS) entry which is preliminary data.</text>
</comment>
<organism evidence="1 2">
    <name type="scientific">Angustibacter luteus</name>
    <dbReference type="NCBI Taxonomy" id="658456"/>
    <lineage>
        <taxon>Bacteria</taxon>
        <taxon>Bacillati</taxon>
        <taxon>Actinomycetota</taxon>
        <taxon>Actinomycetes</taxon>
        <taxon>Kineosporiales</taxon>
        <taxon>Kineosporiaceae</taxon>
    </lineage>
</organism>
<proteinExistence type="predicted"/>
<keyword evidence="2" id="KW-1185">Reference proteome</keyword>
<accession>A0ABW1JF18</accession>
<evidence type="ECO:0000313" key="2">
    <source>
        <dbReference type="Proteomes" id="UP001596189"/>
    </source>
</evidence>